<dbReference type="Proteomes" id="UP000044071">
    <property type="component" value="Unassembled WGS sequence"/>
</dbReference>
<keyword evidence="3" id="KW-1185">Reference proteome</keyword>
<keyword evidence="1" id="KW-0732">Signal</keyword>
<feature type="chain" id="PRO_5009744028" evidence="1">
    <location>
        <begin position="22"/>
        <end position="188"/>
    </location>
</feature>
<organism evidence="2 3">
    <name type="scientific">Legionella massiliensis</name>
    <dbReference type="NCBI Taxonomy" id="1034943"/>
    <lineage>
        <taxon>Bacteria</taxon>
        <taxon>Pseudomonadati</taxon>
        <taxon>Pseudomonadota</taxon>
        <taxon>Gammaproteobacteria</taxon>
        <taxon>Legionellales</taxon>
        <taxon>Legionellaceae</taxon>
        <taxon>Legionella</taxon>
    </lineage>
</organism>
<evidence type="ECO:0000313" key="3">
    <source>
        <dbReference type="Proteomes" id="UP000044071"/>
    </source>
</evidence>
<proteinExistence type="predicted"/>
<reference evidence="2 3" key="1">
    <citation type="submission" date="2014-06" db="EMBL/GenBank/DDBJ databases">
        <authorList>
            <person name="Urmite Genomes Urmite Genomes"/>
        </authorList>
    </citation>
    <scope>NUCLEOTIDE SEQUENCE [LARGE SCALE GENOMIC DNA]</scope>
</reference>
<evidence type="ECO:0000313" key="2">
    <source>
        <dbReference type="EMBL" id="CDZ75779.1"/>
    </source>
</evidence>
<dbReference type="eggNOG" id="ENOG5031F64">
    <property type="taxonomic scope" value="Bacteria"/>
</dbReference>
<dbReference type="OrthoDB" id="5643761at2"/>
<name>A0A078KVH7_9GAMM</name>
<dbReference type="EMBL" id="CCSB01000001">
    <property type="protein sequence ID" value="CDZ75779.1"/>
    <property type="molecule type" value="Genomic_DNA"/>
</dbReference>
<protein>
    <submittedName>
        <fullName evidence="2">Uncharacterized protein</fullName>
    </submittedName>
</protein>
<accession>A0A078KVH7</accession>
<dbReference type="AlphaFoldDB" id="A0A078KVH7"/>
<feature type="signal peptide" evidence="1">
    <location>
        <begin position="1"/>
        <end position="21"/>
    </location>
</feature>
<sequence>MIKNILTLAILSTCISSNVFAFNFFPGTKTALKKPSIKTTVNLAKQKADTDYTNFSGTWTGICTSEHDSEPSTVVIHNDEVFLDIDGQDFNLGSIKTESSSDKWSTEHSHMIINWNKERTALILEGSITEYTHSDYPYNDYHSLFNMLAKGTISLDNDKLNFKVETLTFNGITQGEKLDMECNFDRAK</sequence>
<gene>
    <name evidence="2" type="ORF">BN59_00037</name>
</gene>
<evidence type="ECO:0000256" key="1">
    <source>
        <dbReference type="SAM" id="SignalP"/>
    </source>
</evidence>
<dbReference type="RefSeq" id="WP_043872431.1">
    <property type="nucleotide sequence ID" value="NZ_CCVW01000001.1"/>
</dbReference>